<keyword evidence="2" id="KW-1185">Reference proteome</keyword>
<dbReference type="EMBL" id="QXED01000004">
    <property type="protein sequence ID" value="RIV22466.1"/>
    <property type="molecule type" value="Genomic_DNA"/>
</dbReference>
<sequence>MKLMLKRIAAKPAAPAFLYLVACVGLLAGYPVSVALAQPDMSCPEATVQQRPTQWIRRGSSWVGSDLQNITRAMQPQIAARQDKLLSFIRQAYPEPRGLEARQGTSINTDHHSLYEKRPNGPLRYTVRVMFHHYWCFRGKPEVSGETGTRIEMHANFLYKFMREVGYQLPNGQEIYYMPKQVGTLKGYPVYSTHPDDRDRKRESILILPDQRLPVRAVSREEVVRLFQATLRNMLAENEETTKVLEASLKESEAYAARIEFKTEAERQKYINGNRQSVERGRQKREASAREWRENIDRLETMLTAMTPAERSTQAVLGEPYGLMMNQRGQGTFAEQAAFPYSRPVVTHDLAYGSSKLPRPAVQFIHLQMTYETAPDMVAKRAMMSQFLEKVDLDGLRGMLELPPTP</sequence>
<evidence type="ECO:0000313" key="1">
    <source>
        <dbReference type="EMBL" id="RIV22466.1"/>
    </source>
</evidence>
<dbReference type="Proteomes" id="UP000283523">
    <property type="component" value="Unassembled WGS sequence"/>
</dbReference>
<dbReference type="AlphaFoldDB" id="A0A418M8P4"/>
<proteinExistence type="predicted"/>
<organism evidence="1 2">
    <name type="scientific">Fibrisoma montanum</name>
    <dbReference type="NCBI Taxonomy" id="2305895"/>
    <lineage>
        <taxon>Bacteria</taxon>
        <taxon>Pseudomonadati</taxon>
        <taxon>Bacteroidota</taxon>
        <taxon>Cytophagia</taxon>
        <taxon>Cytophagales</taxon>
        <taxon>Spirosomataceae</taxon>
        <taxon>Fibrisoma</taxon>
    </lineage>
</organism>
<gene>
    <name evidence="1" type="ORF">DYU11_15735</name>
</gene>
<protein>
    <submittedName>
        <fullName evidence="1">Uncharacterized protein</fullName>
    </submittedName>
</protein>
<evidence type="ECO:0000313" key="2">
    <source>
        <dbReference type="Proteomes" id="UP000283523"/>
    </source>
</evidence>
<name>A0A418M8P4_9BACT</name>
<comment type="caution">
    <text evidence="1">The sequence shown here is derived from an EMBL/GenBank/DDBJ whole genome shotgun (WGS) entry which is preliminary data.</text>
</comment>
<accession>A0A418M8P4</accession>
<reference evidence="1 2" key="1">
    <citation type="submission" date="2018-08" db="EMBL/GenBank/DDBJ databases">
        <title>Fibrisoma montanum sp. nov., isolated from Danxia mountain soil.</title>
        <authorList>
            <person name="Huang Y."/>
        </authorList>
    </citation>
    <scope>NUCLEOTIDE SEQUENCE [LARGE SCALE GENOMIC DNA]</scope>
    <source>
        <strain evidence="1 2">HYT19</strain>
    </source>
</reference>